<dbReference type="Gene3D" id="3.10.180.10">
    <property type="entry name" value="2,3-Dihydroxybiphenyl 1,2-Dioxygenase, domain 1"/>
    <property type="match status" value="1"/>
</dbReference>
<protein>
    <submittedName>
        <fullName evidence="2">VOC family protein</fullName>
    </submittedName>
</protein>
<dbReference type="PROSITE" id="PS51819">
    <property type="entry name" value="VOC"/>
    <property type="match status" value="1"/>
</dbReference>
<gene>
    <name evidence="2" type="ORF">QQ020_24755</name>
</gene>
<dbReference type="PANTHER" id="PTHR46142:SF3">
    <property type="entry name" value="F18B13.24 PROTEIN"/>
    <property type="match status" value="1"/>
</dbReference>
<proteinExistence type="predicted"/>
<name>A0ABT8LGA2_9BACT</name>
<dbReference type="EMBL" id="JAUJEB010000006">
    <property type="protein sequence ID" value="MDN5215313.1"/>
    <property type="molecule type" value="Genomic_DNA"/>
</dbReference>
<dbReference type="Proteomes" id="UP001172083">
    <property type="component" value="Unassembled WGS sequence"/>
</dbReference>
<dbReference type="SUPFAM" id="SSF54593">
    <property type="entry name" value="Glyoxalase/Bleomycin resistance protein/Dihydroxybiphenyl dioxygenase"/>
    <property type="match status" value="1"/>
</dbReference>
<sequence>MEILDLNHVALHVKDLSESISFYKNKLGLKEMPRPDFDFKGAWFRLGQQQELHLIEGRKDAINSQQRGNHFALQVRSIDEAEALLVKAEVKYQPKIQRPDGAWQIFLQDPDGYFIELCELTFDE</sequence>
<dbReference type="PANTHER" id="PTHR46142">
    <property type="match status" value="1"/>
</dbReference>
<evidence type="ECO:0000259" key="1">
    <source>
        <dbReference type="PROSITE" id="PS51819"/>
    </source>
</evidence>
<dbReference type="InterPro" id="IPR004360">
    <property type="entry name" value="Glyas_Fos-R_dOase_dom"/>
</dbReference>
<dbReference type="InterPro" id="IPR029068">
    <property type="entry name" value="Glyas_Bleomycin-R_OHBP_Dase"/>
</dbReference>
<comment type="caution">
    <text evidence="2">The sequence shown here is derived from an EMBL/GenBank/DDBJ whole genome shotgun (WGS) entry which is preliminary data.</text>
</comment>
<dbReference type="CDD" id="cd07245">
    <property type="entry name" value="VOC_like"/>
    <property type="match status" value="1"/>
</dbReference>
<reference evidence="2" key="1">
    <citation type="submission" date="2023-06" db="EMBL/GenBank/DDBJ databases">
        <title>Genomic of Agaribacillus aureum.</title>
        <authorList>
            <person name="Wang G."/>
        </authorList>
    </citation>
    <scope>NUCLEOTIDE SEQUENCE</scope>
    <source>
        <strain evidence="2">BMA12</strain>
    </source>
</reference>
<evidence type="ECO:0000313" key="3">
    <source>
        <dbReference type="Proteomes" id="UP001172083"/>
    </source>
</evidence>
<dbReference type="InterPro" id="IPR037523">
    <property type="entry name" value="VOC_core"/>
</dbReference>
<evidence type="ECO:0000313" key="2">
    <source>
        <dbReference type="EMBL" id="MDN5215313.1"/>
    </source>
</evidence>
<dbReference type="RefSeq" id="WP_346760648.1">
    <property type="nucleotide sequence ID" value="NZ_JAUJEB010000006.1"/>
</dbReference>
<accession>A0ABT8LGA2</accession>
<keyword evidence="3" id="KW-1185">Reference proteome</keyword>
<dbReference type="Pfam" id="PF00903">
    <property type="entry name" value="Glyoxalase"/>
    <property type="match status" value="1"/>
</dbReference>
<organism evidence="2 3">
    <name type="scientific">Agaribacillus aureus</name>
    <dbReference type="NCBI Taxonomy" id="3051825"/>
    <lineage>
        <taxon>Bacteria</taxon>
        <taxon>Pseudomonadati</taxon>
        <taxon>Bacteroidota</taxon>
        <taxon>Cytophagia</taxon>
        <taxon>Cytophagales</taxon>
        <taxon>Splendidivirgaceae</taxon>
        <taxon>Agaribacillus</taxon>
    </lineage>
</organism>
<feature type="domain" description="VOC" evidence="1">
    <location>
        <begin position="5"/>
        <end position="120"/>
    </location>
</feature>